<reference evidence="2 3" key="1">
    <citation type="journal article" date="2013" name="PLoS Genet.">
        <title>Comparative genome structure, secondary metabolite, and effector coding capacity across Cochliobolus pathogens.</title>
        <authorList>
            <person name="Condon B.J."/>
            <person name="Leng Y."/>
            <person name="Wu D."/>
            <person name="Bushley K.E."/>
            <person name="Ohm R.A."/>
            <person name="Otillar R."/>
            <person name="Martin J."/>
            <person name="Schackwitz W."/>
            <person name="Grimwood J."/>
            <person name="MohdZainudin N."/>
            <person name="Xue C."/>
            <person name="Wang R."/>
            <person name="Manning V.A."/>
            <person name="Dhillon B."/>
            <person name="Tu Z.J."/>
            <person name="Steffenson B.J."/>
            <person name="Salamov A."/>
            <person name="Sun H."/>
            <person name="Lowry S."/>
            <person name="LaButti K."/>
            <person name="Han J."/>
            <person name="Copeland A."/>
            <person name="Lindquist E."/>
            <person name="Barry K."/>
            <person name="Schmutz J."/>
            <person name="Baker S.E."/>
            <person name="Ciuffetti L.M."/>
            <person name="Grigoriev I.V."/>
            <person name="Zhong S."/>
            <person name="Turgeon B.G."/>
        </authorList>
    </citation>
    <scope>NUCLEOTIDE SEQUENCE [LARGE SCALE GENOMIC DNA]</scope>
    <source>
        <strain evidence="2 3">ATCC 44560</strain>
    </source>
</reference>
<feature type="non-terminal residue" evidence="2">
    <location>
        <position position="1"/>
    </location>
</feature>
<sequence>PVTAEGFTVLHDLIKRDVYASDEASRQRLERRVQKLASAAKISVAKQSLLQDHNRLLYNVNNEAKVRRTTRSLVLQDGKGEGKVMRWEDLERARAERATKEMAAREKGKRKHGRKRKT</sequence>
<gene>
    <name evidence="2" type="ORF">COCMIDRAFT_56423</name>
</gene>
<dbReference type="OrthoDB" id="3787586at2759"/>
<evidence type="ECO:0000313" key="3">
    <source>
        <dbReference type="Proteomes" id="UP000054032"/>
    </source>
</evidence>
<proteinExistence type="predicted"/>
<protein>
    <submittedName>
        <fullName evidence="2">Uncharacterized protein</fullName>
    </submittedName>
</protein>
<dbReference type="EMBL" id="KI964435">
    <property type="protein sequence ID" value="EUC39457.1"/>
    <property type="molecule type" value="Genomic_DNA"/>
</dbReference>
<dbReference type="Proteomes" id="UP000054032">
    <property type="component" value="Unassembled WGS sequence"/>
</dbReference>
<feature type="region of interest" description="Disordered" evidence="1">
    <location>
        <begin position="96"/>
        <end position="118"/>
    </location>
</feature>
<dbReference type="KEGG" id="bor:COCMIDRAFT_56423"/>
<feature type="compositionally biased region" description="Basic and acidic residues" evidence="1">
    <location>
        <begin position="96"/>
        <end position="106"/>
    </location>
</feature>
<evidence type="ECO:0000313" key="2">
    <source>
        <dbReference type="EMBL" id="EUC39457.1"/>
    </source>
</evidence>
<name>W6YJB1_COCMI</name>
<feature type="compositionally biased region" description="Basic residues" evidence="1">
    <location>
        <begin position="107"/>
        <end position="118"/>
    </location>
</feature>
<dbReference type="GeneID" id="19124684"/>
<dbReference type="RefSeq" id="XP_007694025.1">
    <property type="nucleotide sequence ID" value="XM_007695835.1"/>
</dbReference>
<organism evidence="2 3">
    <name type="scientific">Bipolaris oryzae ATCC 44560</name>
    <dbReference type="NCBI Taxonomy" id="930090"/>
    <lineage>
        <taxon>Eukaryota</taxon>
        <taxon>Fungi</taxon>
        <taxon>Dikarya</taxon>
        <taxon>Ascomycota</taxon>
        <taxon>Pezizomycotina</taxon>
        <taxon>Dothideomycetes</taxon>
        <taxon>Pleosporomycetidae</taxon>
        <taxon>Pleosporales</taxon>
        <taxon>Pleosporineae</taxon>
        <taxon>Pleosporaceae</taxon>
        <taxon>Bipolaris</taxon>
    </lineage>
</organism>
<accession>W6YJB1</accession>
<dbReference type="AlphaFoldDB" id="W6YJB1"/>
<feature type="non-terminal residue" evidence="2">
    <location>
        <position position="118"/>
    </location>
</feature>
<keyword evidence="3" id="KW-1185">Reference proteome</keyword>
<dbReference type="HOGENOM" id="CLU_2078544_0_0_1"/>
<evidence type="ECO:0000256" key="1">
    <source>
        <dbReference type="SAM" id="MobiDB-lite"/>
    </source>
</evidence>